<dbReference type="InterPro" id="IPR028098">
    <property type="entry name" value="Glyco_trans_4-like_N"/>
</dbReference>
<dbReference type="Gene3D" id="3.40.50.2000">
    <property type="entry name" value="Glycogen Phosphorylase B"/>
    <property type="match status" value="2"/>
</dbReference>
<gene>
    <name evidence="3" type="ORF">DPRO_0674</name>
</gene>
<dbReference type="InterPro" id="IPR001296">
    <property type="entry name" value="Glyco_trans_1"/>
</dbReference>
<evidence type="ECO:0000259" key="2">
    <source>
        <dbReference type="Pfam" id="PF13439"/>
    </source>
</evidence>
<feature type="domain" description="Glycosyl transferase family 1" evidence="1">
    <location>
        <begin position="201"/>
        <end position="348"/>
    </location>
</feature>
<proteinExistence type="predicted"/>
<dbReference type="PANTHER" id="PTHR12526">
    <property type="entry name" value="GLYCOSYLTRANSFERASE"/>
    <property type="match status" value="1"/>
</dbReference>
<sequence length="376" mass="42109">MTKPTHTSRIAVTMPRLSQYGGAESFAWRLSAALAQRGHEVDFICGRCEGNAPEGVNPVVVGRFGGTRLIKLLWFTFMCARKQKQGGYDLVFGMANSPDQDILRIGGGPISVFWQLSKQAWPAGAARSFKMLRRRLNPTNWVMHKLDNLRMRRTKKVVAVSHFVRDLILQAHPYRTPESIEVIYNRPDLSKFSQPTDEERAALRQQAGIEQGRVVIGTAATNFALKGVRQLITALADLPEHFELHIAGGRRPDKYIRLAQKLGVEDRVRFLGKVDDMASFYRRIDIFILATFYDACSNAVLEALACGCRVASSARNGSAYFLPDSHVFPDPADVPAMTALLRKMEKEERPVEFQWPSDVPSGIDPFISIIESMVSK</sequence>
<keyword evidence="3" id="KW-0808">Transferase</keyword>
<feature type="domain" description="Glycosyltransferase subfamily 4-like N-terminal" evidence="2">
    <location>
        <begin position="20"/>
        <end position="185"/>
    </location>
</feature>
<dbReference type="PANTHER" id="PTHR12526:SF635">
    <property type="entry name" value="GLYCOSYL TRANSFERASE GROUP 1"/>
    <property type="match status" value="1"/>
</dbReference>
<organism evidence="3 4">
    <name type="scientific">Pseudodesulfovibrio profundus</name>
    <dbReference type="NCBI Taxonomy" id="57320"/>
    <lineage>
        <taxon>Bacteria</taxon>
        <taxon>Pseudomonadati</taxon>
        <taxon>Thermodesulfobacteriota</taxon>
        <taxon>Desulfovibrionia</taxon>
        <taxon>Desulfovibrionales</taxon>
        <taxon>Desulfovibrionaceae</taxon>
    </lineage>
</organism>
<protein>
    <submittedName>
        <fullName evidence="3">Glycosyl transferase group 1</fullName>
    </submittedName>
</protein>
<dbReference type="OrthoDB" id="433681at2"/>
<dbReference type="Proteomes" id="UP000219215">
    <property type="component" value="Chromosome DPRO"/>
</dbReference>
<accession>A0A2C8F4M6</accession>
<dbReference type="KEGG" id="pprf:DPRO_0674"/>
<dbReference type="AlphaFoldDB" id="A0A2C8F4M6"/>
<dbReference type="EMBL" id="LT907975">
    <property type="protein sequence ID" value="SOB57558.1"/>
    <property type="molecule type" value="Genomic_DNA"/>
</dbReference>
<dbReference type="RefSeq" id="WP_097010782.1">
    <property type="nucleotide sequence ID" value="NZ_LT907975.1"/>
</dbReference>
<reference evidence="4" key="1">
    <citation type="submission" date="2017-09" db="EMBL/GenBank/DDBJ databases">
        <authorList>
            <person name="Regsiter A."/>
            <person name="William W."/>
        </authorList>
    </citation>
    <scope>NUCLEOTIDE SEQUENCE [LARGE SCALE GENOMIC DNA]</scope>
    <source>
        <strain evidence="4">500-1</strain>
    </source>
</reference>
<name>A0A2C8F4M6_9BACT</name>
<dbReference type="CDD" id="cd03801">
    <property type="entry name" value="GT4_PimA-like"/>
    <property type="match status" value="1"/>
</dbReference>
<keyword evidence="4" id="KW-1185">Reference proteome</keyword>
<dbReference type="GO" id="GO:0016757">
    <property type="term" value="F:glycosyltransferase activity"/>
    <property type="evidence" value="ECO:0007669"/>
    <property type="project" value="InterPro"/>
</dbReference>
<evidence type="ECO:0000259" key="1">
    <source>
        <dbReference type="Pfam" id="PF00534"/>
    </source>
</evidence>
<evidence type="ECO:0000313" key="4">
    <source>
        <dbReference type="Proteomes" id="UP000219215"/>
    </source>
</evidence>
<evidence type="ECO:0000313" key="3">
    <source>
        <dbReference type="EMBL" id="SOB57558.1"/>
    </source>
</evidence>
<dbReference type="Pfam" id="PF00534">
    <property type="entry name" value="Glycos_transf_1"/>
    <property type="match status" value="1"/>
</dbReference>
<dbReference type="Pfam" id="PF13439">
    <property type="entry name" value="Glyco_transf_4"/>
    <property type="match status" value="1"/>
</dbReference>
<dbReference type="SUPFAM" id="SSF53756">
    <property type="entry name" value="UDP-Glycosyltransferase/glycogen phosphorylase"/>
    <property type="match status" value="1"/>
</dbReference>